<keyword evidence="1" id="KW-0862">Zinc</keyword>
<dbReference type="SUPFAM" id="SSF57850">
    <property type="entry name" value="RING/U-box"/>
    <property type="match status" value="1"/>
</dbReference>
<organism evidence="5 6">
    <name type="scientific">Apiospora arundinis</name>
    <dbReference type="NCBI Taxonomy" id="335852"/>
    <lineage>
        <taxon>Eukaryota</taxon>
        <taxon>Fungi</taxon>
        <taxon>Dikarya</taxon>
        <taxon>Ascomycota</taxon>
        <taxon>Pezizomycotina</taxon>
        <taxon>Sordariomycetes</taxon>
        <taxon>Xylariomycetidae</taxon>
        <taxon>Amphisphaeriales</taxon>
        <taxon>Apiosporaceae</taxon>
        <taxon>Apiospora</taxon>
    </lineage>
</organism>
<keyword evidence="3" id="KW-0472">Membrane</keyword>
<evidence type="ECO:0000256" key="2">
    <source>
        <dbReference type="SAM" id="MobiDB-lite"/>
    </source>
</evidence>
<reference evidence="5 6" key="1">
    <citation type="journal article" date="2024" name="IMA Fungus">
        <title>Apiospora arundinis, a panoply of carbohydrate-active enzymes and secondary metabolites.</title>
        <authorList>
            <person name="Sorensen T."/>
            <person name="Petersen C."/>
            <person name="Muurmann A.T."/>
            <person name="Christiansen J.V."/>
            <person name="Brundto M.L."/>
            <person name="Overgaard C.K."/>
            <person name="Boysen A.T."/>
            <person name="Wollenberg R.D."/>
            <person name="Larsen T.O."/>
            <person name="Sorensen J.L."/>
            <person name="Nielsen K.L."/>
            <person name="Sondergaard T.E."/>
        </authorList>
    </citation>
    <scope>NUCLEOTIDE SEQUENCE [LARGE SCALE GENOMIC DNA]</scope>
    <source>
        <strain evidence="5 6">AAU 773</strain>
    </source>
</reference>
<dbReference type="Proteomes" id="UP001390339">
    <property type="component" value="Unassembled WGS sequence"/>
</dbReference>
<evidence type="ECO:0000256" key="3">
    <source>
        <dbReference type="SAM" id="Phobius"/>
    </source>
</evidence>
<evidence type="ECO:0000313" key="6">
    <source>
        <dbReference type="Proteomes" id="UP001390339"/>
    </source>
</evidence>
<dbReference type="PANTHER" id="PTHR45676">
    <property type="entry name" value="RING-H2 FINGER PROTEIN ATL51-RELATED"/>
    <property type="match status" value="1"/>
</dbReference>
<gene>
    <name evidence="5" type="ORF">PGQ11_012643</name>
</gene>
<feature type="region of interest" description="Disordered" evidence="2">
    <location>
        <begin position="96"/>
        <end position="120"/>
    </location>
</feature>
<keyword evidence="6" id="KW-1185">Reference proteome</keyword>
<keyword evidence="3" id="KW-1133">Transmembrane helix</keyword>
<sequence length="237" mass="26345">MDHPWDIVTAVCFCVLGIIVIVSVWFRAKLAAQCERLWQTGKRKNDPVVVSKSLQQAIARLAEVTENKGHRSEGRESRENLCPICLASLYGLPPDEAGGSESDTEEGKAAGEGVRGGDLEAGTLKKEPTVTTTPVAASADVAEMAEAAKKKMMNKLQKTKRTSWRPQPIDDEILKMRRCPHMFHARCLATWFLMKRYDCPVCRAAYYQTHVESDDELSGRESVVQPSTLGIPVLPFW</sequence>
<feature type="compositionally biased region" description="Basic and acidic residues" evidence="2">
    <location>
        <begin position="105"/>
        <end position="120"/>
    </location>
</feature>
<dbReference type="Gene3D" id="3.30.40.10">
    <property type="entry name" value="Zinc/RING finger domain, C3HC4 (zinc finger)"/>
    <property type="match status" value="1"/>
</dbReference>
<proteinExistence type="predicted"/>
<keyword evidence="3" id="KW-0812">Transmembrane</keyword>
<keyword evidence="1" id="KW-0863">Zinc-finger</keyword>
<feature type="transmembrane region" description="Helical" evidence="3">
    <location>
        <begin position="7"/>
        <end position="26"/>
    </location>
</feature>
<dbReference type="Pfam" id="PF13639">
    <property type="entry name" value="zf-RING_2"/>
    <property type="match status" value="1"/>
</dbReference>
<keyword evidence="1" id="KW-0479">Metal-binding</keyword>
<evidence type="ECO:0000313" key="5">
    <source>
        <dbReference type="EMBL" id="KAK8856731.1"/>
    </source>
</evidence>
<protein>
    <recommendedName>
        <fullName evidence="4">RING-type domain-containing protein</fullName>
    </recommendedName>
</protein>
<dbReference type="EMBL" id="JAPCWZ010000007">
    <property type="protein sequence ID" value="KAK8856731.1"/>
    <property type="molecule type" value="Genomic_DNA"/>
</dbReference>
<evidence type="ECO:0000256" key="1">
    <source>
        <dbReference type="PROSITE-ProRule" id="PRU00175"/>
    </source>
</evidence>
<evidence type="ECO:0000259" key="4">
    <source>
        <dbReference type="PROSITE" id="PS50089"/>
    </source>
</evidence>
<comment type="caution">
    <text evidence="5">The sequence shown here is derived from an EMBL/GenBank/DDBJ whole genome shotgun (WGS) entry which is preliminary data.</text>
</comment>
<accession>A0ABR2I319</accession>
<name>A0ABR2I319_9PEZI</name>
<dbReference type="PROSITE" id="PS50089">
    <property type="entry name" value="ZF_RING_2"/>
    <property type="match status" value="1"/>
</dbReference>
<dbReference type="PANTHER" id="PTHR45676:SF41">
    <property type="entry name" value="RING-H2 FINGER PROTEIN ATL66"/>
    <property type="match status" value="1"/>
</dbReference>
<dbReference type="InterPro" id="IPR013083">
    <property type="entry name" value="Znf_RING/FYVE/PHD"/>
</dbReference>
<feature type="domain" description="RING-type" evidence="4">
    <location>
        <begin position="179"/>
        <end position="203"/>
    </location>
</feature>
<dbReference type="InterPro" id="IPR001841">
    <property type="entry name" value="Znf_RING"/>
</dbReference>